<comment type="caution">
    <text evidence="1">The sequence shown here is derived from an EMBL/GenBank/DDBJ whole genome shotgun (WGS) entry which is preliminary data.</text>
</comment>
<evidence type="ECO:0000313" key="2">
    <source>
        <dbReference type="Proteomes" id="UP001201463"/>
    </source>
</evidence>
<organism evidence="1 2">
    <name type="scientific">Pelomonas caseinilytica</name>
    <dbReference type="NCBI Taxonomy" id="2906763"/>
    <lineage>
        <taxon>Bacteria</taxon>
        <taxon>Pseudomonadati</taxon>
        <taxon>Pseudomonadota</taxon>
        <taxon>Betaproteobacteria</taxon>
        <taxon>Burkholderiales</taxon>
        <taxon>Sphaerotilaceae</taxon>
        <taxon>Roseateles</taxon>
    </lineage>
</organism>
<sequence>MQQPTAVADAARHNHDDAEYLGFLARIQARFQSRSRDGARSVFLTDAEDLWSIYLDSFSDPVSRRYRSCSACRKFIDRFGSLAIVEEDGSVGSAFWHPEDAPDEYATAVAHLDKAVRRAKIVSPFLSRDAVLGLPEAGGWVHLSITLPEAMRYTGAVLKPEQAMAEKREDFKTVMHALNEFTLPMIETAMRLLKSDHLYSSERVLGQAEWLHKLHVARAAATGNGKAAVVWSAIAKAPAGFCHPRSSMIGTLLEDIAAGMEFSDIARRFADKMHPLRYQRPQALPSAGNVAQAEKLFAQLGLAPALDRRMARIDEIPLLWSPKADEPPVGAGGGIFSRLKTKSTSATSGLSIPAITMTAEKFLREVAPDADTIELDLPAGNHTFIGLTTAVNADAPKLFQWDHPVSWYVWHGGAPASQYGLKPGWLNVNGITRLPARWNDDGQRFKHHGDGIILLLAGARETRQAGAALFPALLRSELHGVRSTIEAHSQGAQMHGLAEGSAVGIDLRAGGDSFPTTVRVRSAGHTQTYMIDRWD</sequence>
<protein>
    <submittedName>
        <fullName evidence="1">Uncharacterized protein</fullName>
    </submittedName>
</protein>
<gene>
    <name evidence="1" type="ORF">LXT12_24615</name>
</gene>
<dbReference type="EMBL" id="JAJTWT010000017">
    <property type="protein sequence ID" value="MCE4540438.1"/>
    <property type="molecule type" value="Genomic_DNA"/>
</dbReference>
<evidence type="ECO:0000313" key="1">
    <source>
        <dbReference type="EMBL" id="MCE4540438.1"/>
    </source>
</evidence>
<dbReference type="Proteomes" id="UP001201463">
    <property type="component" value="Unassembled WGS sequence"/>
</dbReference>
<name>A0ABS8XMX2_9BURK</name>
<keyword evidence="2" id="KW-1185">Reference proteome</keyword>
<proteinExistence type="predicted"/>
<reference evidence="1 2" key="1">
    <citation type="submission" date="2021-12" db="EMBL/GenBank/DDBJ databases">
        <title>Genome seq of p7.</title>
        <authorList>
            <person name="Seo T."/>
        </authorList>
    </citation>
    <scope>NUCLEOTIDE SEQUENCE [LARGE SCALE GENOMIC DNA]</scope>
    <source>
        <strain evidence="1 2">P7</strain>
    </source>
</reference>
<accession>A0ABS8XMX2</accession>
<dbReference type="RefSeq" id="WP_233394954.1">
    <property type="nucleotide sequence ID" value="NZ_JAJTWT010000017.1"/>
</dbReference>